<feature type="domain" description="Major facilitator superfamily (MFS) profile" evidence="7">
    <location>
        <begin position="66"/>
        <end position="536"/>
    </location>
</feature>
<dbReference type="InterPro" id="IPR011701">
    <property type="entry name" value="MFS"/>
</dbReference>
<feature type="transmembrane region" description="Helical" evidence="6">
    <location>
        <begin position="64"/>
        <end position="89"/>
    </location>
</feature>
<name>A0AA40DBH6_9PEZI</name>
<feature type="compositionally biased region" description="Low complexity" evidence="5">
    <location>
        <begin position="1"/>
        <end position="26"/>
    </location>
</feature>
<feature type="transmembrane region" description="Helical" evidence="6">
    <location>
        <begin position="513"/>
        <end position="533"/>
    </location>
</feature>
<evidence type="ECO:0000313" key="9">
    <source>
        <dbReference type="Proteomes" id="UP001174997"/>
    </source>
</evidence>
<feature type="region of interest" description="Disordered" evidence="5">
    <location>
        <begin position="1"/>
        <end position="35"/>
    </location>
</feature>
<evidence type="ECO:0000259" key="7">
    <source>
        <dbReference type="PROSITE" id="PS50850"/>
    </source>
</evidence>
<proteinExistence type="predicted"/>
<dbReference type="InterPro" id="IPR036259">
    <property type="entry name" value="MFS_trans_sf"/>
</dbReference>
<dbReference type="GO" id="GO:0022857">
    <property type="term" value="F:transmembrane transporter activity"/>
    <property type="evidence" value="ECO:0007669"/>
    <property type="project" value="InterPro"/>
</dbReference>
<dbReference type="Gene3D" id="1.20.1250.20">
    <property type="entry name" value="MFS general substrate transporter like domains"/>
    <property type="match status" value="1"/>
</dbReference>
<comment type="subcellular location">
    <subcellularLocation>
        <location evidence="1">Membrane</location>
        <topology evidence="1">Multi-pass membrane protein</topology>
    </subcellularLocation>
</comment>
<evidence type="ECO:0000256" key="2">
    <source>
        <dbReference type="ARBA" id="ARBA00022692"/>
    </source>
</evidence>
<evidence type="ECO:0000256" key="1">
    <source>
        <dbReference type="ARBA" id="ARBA00004141"/>
    </source>
</evidence>
<dbReference type="InterPro" id="IPR020846">
    <property type="entry name" value="MFS_dom"/>
</dbReference>
<dbReference type="GO" id="GO:0016020">
    <property type="term" value="C:membrane"/>
    <property type="evidence" value="ECO:0007669"/>
    <property type="project" value="UniProtKB-SubCell"/>
</dbReference>
<comment type="caution">
    <text evidence="8">The sequence shown here is derived from an EMBL/GenBank/DDBJ whole genome shotgun (WGS) entry which is preliminary data.</text>
</comment>
<evidence type="ECO:0000256" key="6">
    <source>
        <dbReference type="SAM" id="Phobius"/>
    </source>
</evidence>
<evidence type="ECO:0000256" key="5">
    <source>
        <dbReference type="SAM" id="MobiDB-lite"/>
    </source>
</evidence>
<feature type="transmembrane region" description="Helical" evidence="6">
    <location>
        <begin position="295"/>
        <end position="316"/>
    </location>
</feature>
<feature type="transmembrane region" description="Helical" evidence="6">
    <location>
        <begin position="131"/>
        <end position="153"/>
    </location>
</feature>
<reference evidence="8" key="1">
    <citation type="submission" date="2023-06" db="EMBL/GenBank/DDBJ databases">
        <title>Genome-scale phylogeny and comparative genomics of the fungal order Sordariales.</title>
        <authorList>
            <consortium name="Lawrence Berkeley National Laboratory"/>
            <person name="Hensen N."/>
            <person name="Bonometti L."/>
            <person name="Westerberg I."/>
            <person name="Brannstrom I.O."/>
            <person name="Guillou S."/>
            <person name="Cros-Aarteil S."/>
            <person name="Calhoun S."/>
            <person name="Haridas S."/>
            <person name="Kuo A."/>
            <person name="Mondo S."/>
            <person name="Pangilinan J."/>
            <person name="Riley R."/>
            <person name="Labutti K."/>
            <person name="Andreopoulos B."/>
            <person name="Lipzen A."/>
            <person name="Chen C."/>
            <person name="Yanf M."/>
            <person name="Daum C."/>
            <person name="Ng V."/>
            <person name="Clum A."/>
            <person name="Steindorff A."/>
            <person name="Ohm R."/>
            <person name="Martin F."/>
            <person name="Silar P."/>
            <person name="Natvig D."/>
            <person name="Lalanne C."/>
            <person name="Gautier V."/>
            <person name="Ament-Velasquez S.L."/>
            <person name="Kruys A."/>
            <person name="Hutchinson M.I."/>
            <person name="Powell A.J."/>
            <person name="Barry K."/>
            <person name="Miller A.N."/>
            <person name="Grigoriev I.V."/>
            <person name="Debuchy R."/>
            <person name="Gladieux P."/>
            <person name="Thoren M.H."/>
            <person name="Johannesson H."/>
        </authorList>
    </citation>
    <scope>NUCLEOTIDE SEQUENCE</scope>
    <source>
        <strain evidence="8">CBS 307.81</strain>
    </source>
</reference>
<dbReference type="SUPFAM" id="SSF103473">
    <property type="entry name" value="MFS general substrate transporter"/>
    <property type="match status" value="1"/>
</dbReference>
<feature type="transmembrane region" description="Helical" evidence="6">
    <location>
        <begin position="263"/>
        <end position="283"/>
    </location>
</feature>
<dbReference type="EMBL" id="JAULSY010000049">
    <property type="protein sequence ID" value="KAK0668930.1"/>
    <property type="molecule type" value="Genomic_DNA"/>
</dbReference>
<feature type="transmembrane region" description="Helical" evidence="6">
    <location>
        <begin position="194"/>
        <end position="215"/>
    </location>
</feature>
<feature type="transmembrane region" description="Helical" evidence="6">
    <location>
        <begin position="101"/>
        <end position="119"/>
    </location>
</feature>
<keyword evidence="9" id="KW-1185">Reference proteome</keyword>
<feature type="non-terminal residue" evidence="8">
    <location>
        <position position="536"/>
    </location>
</feature>
<feature type="transmembrane region" description="Helical" evidence="6">
    <location>
        <begin position="371"/>
        <end position="392"/>
    </location>
</feature>
<feature type="transmembrane region" description="Helical" evidence="6">
    <location>
        <begin position="465"/>
        <end position="493"/>
    </location>
</feature>
<feature type="transmembrane region" description="Helical" evidence="6">
    <location>
        <begin position="165"/>
        <end position="182"/>
    </location>
</feature>
<keyword evidence="2 6" id="KW-0812">Transmembrane</keyword>
<dbReference type="Pfam" id="PF07690">
    <property type="entry name" value="MFS_1"/>
    <property type="match status" value="1"/>
</dbReference>
<dbReference type="PANTHER" id="PTHR42718">
    <property type="entry name" value="MAJOR FACILITATOR SUPERFAMILY MULTIDRUG TRANSPORTER MFSC"/>
    <property type="match status" value="1"/>
</dbReference>
<gene>
    <name evidence="8" type="ORF">QBC41DRAFT_392690</name>
</gene>
<feature type="transmembrane region" description="Helical" evidence="6">
    <location>
        <begin position="399"/>
        <end position="418"/>
    </location>
</feature>
<evidence type="ECO:0000313" key="8">
    <source>
        <dbReference type="EMBL" id="KAK0668930.1"/>
    </source>
</evidence>
<keyword evidence="3 6" id="KW-1133">Transmembrane helix</keyword>
<dbReference type="AlphaFoldDB" id="A0AA40DBH6"/>
<dbReference type="Proteomes" id="UP001174997">
    <property type="component" value="Unassembled WGS sequence"/>
</dbReference>
<feature type="transmembrane region" description="Helical" evidence="6">
    <location>
        <begin position="221"/>
        <end position="242"/>
    </location>
</feature>
<evidence type="ECO:0000256" key="3">
    <source>
        <dbReference type="ARBA" id="ARBA00022989"/>
    </source>
</evidence>
<accession>A0AA40DBH6</accession>
<dbReference type="Gene3D" id="1.20.1720.10">
    <property type="entry name" value="Multidrug resistance protein D"/>
    <property type="match status" value="1"/>
</dbReference>
<organism evidence="8 9">
    <name type="scientific">Cercophora samala</name>
    <dbReference type="NCBI Taxonomy" id="330535"/>
    <lineage>
        <taxon>Eukaryota</taxon>
        <taxon>Fungi</taxon>
        <taxon>Dikarya</taxon>
        <taxon>Ascomycota</taxon>
        <taxon>Pezizomycotina</taxon>
        <taxon>Sordariomycetes</taxon>
        <taxon>Sordariomycetidae</taxon>
        <taxon>Sordariales</taxon>
        <taxon>Lasiosphaeriaceae</taxon>
        <taxon>Cercophora</taxon>
    </lineage>
</organism>
<protein>
    <submittedName>
        <fullName evidence="8">Major facilitator superfamily domain-containing protein</fullName>
    </submittedName>
</protein>
<feature type="transmembrane region" description="Helical" evidence="6">
    <location>
        <begin position="328"/>
        <end position="351"/>
    </location>
</feature>
<keyword evidence="4 6" id="KW-0472">Membrane</keyword>
<dbReference type="PROSITE" id="PS50850">
    <property type="entry name" value="MFS"/>
    <property type="match status" value="1"/>
</dbReference>
<sequence>MSTNPSRDPSPSPSARRPLLAAISKSSSRHRSYDSIPDFRTPSTLFLPNISQPQSTFVSQSQSLLLIIYLTTATLLTSFTTGLLTTSLPTISTSLSIPQNLMYWPLSITSLTSGSLLLLSSAISSIIGPRIIFLSGLFLFSLATLACGLSRSFTELVVARGVQGVAMGMALPSSVGIIGGFIEPGKQRNMAFAWMGLGGPVGFSMGLVSGGVMIVGVGWRVGWFGVAGVMGICWAVGWGWVLPEENITVERGVLRGIRDKVDWIGVGLASGGLGGLSYGLVQLSEARSVPKFEVAVSFGVGLGLLGLFPVWMGVAARSHRPVLIPNGIWKSLSFSSVCLMVMMSYAVMQILELYSILFFQKIKDLTALESSVRLLPSMVVGVGINFTLGLVIHRVSARYLVFFTSLACSVSPLLMAMIDPGWSYWLAAFPAQILHPVSSLLDIYQASLIVISQQFEKLGPEMKAVAGGVFNTVAQLGTSLGLAVVGVIAYMVTENSGHEDKEGKNALMAGYRAAFRTAFGIAVATAVIGLVGLKGV</sequence>
<dbReference type="PANTHER" id="PTHR42718:SF27">
    <property type="entry name" value="TRANSPORTER, PUTATIVE-RELATED"/>
    <property type="match status" value="1"/>
</dbReference>
<evidence type="ECO:0000256" key="4">
    <source>
        <dbReference type="ARBA" id="ARBA00023136"/>
    </source>
</evidence>